<evidence type="ECO:0000256" key="2">
    <source>
        <dbReference type="ARBA" id="ARBA00022737"/>
    </source>
</evidence>
<reference evidence="3" key="1">
    <citation type="submission" date="2019-06" db="EMBL/GenBank/DDBJ databases">
        <authorList>
            <consortium name="Wellcome Sanger Institute Data Sharing"/>
        </authorList>
    </citation>
    <scope>NUCLEOTIDE SEQUENCE [LARGE SCALE GENOMIC DNA]</scope>
</reference>
<keyword evidence="4" id="KW-1185">Reference proteome</keyword>
<dbReference type="InParanoid" id="A0A673AX44"/>
<evidence type="ECO:0000313" key="3">
    <source>
        <dbReference type="Ensembl" id="ENSSORP00005032888.1"/>
    </source>
</evidence>
<dbReference type="Ensembl" id="ENSSORT00005033789.1">
    <property type="protein sequence ID" value="ENSSORP00005032888.1"/>
    <property type="gene ID" value="ENSSORG00005015601.1"/>
</dbReference>
<dbReference type="InterPro" id="IPR032675">
    <property type="entry name" value="LRR_dom_sf"/>
</dbReference>
<dbReference type="Pfam" id="PF13516">
    <property type="entry name" value="LRR_6"/>
    <property type="match status" value="5"/>
</dbReference>
<evidence type="ECO:0008006" key="5">
    <source>
        <dbReference type="Google" id="ProtNLM"/>
    </source>
</evidence>
<dbReference type="Gene3D" id="3.80.10.10">
    <property type="entry name" value="Ribonuclease Inhibitor"/>
    <property type="match status" value="3"/>
</dbReference>
<accession>A0A673AX44</accession>
<keyword evidence="2" id="KW-0677">Repeat</keyword>
<dbReference type="InterPro" id="IPR051261">
    <property type="entry name" value="NLR"/>
</dbReference>
<organism evidence="3 4">
    <name type="scientific">Sphaeramia orbicularis</name>
    <name type="common">orbiculate cardinalfish</name>
    <dbReference type="NCBI Taxonomy" id="375764"/>
    <lineage>
        <taxon>Eukaryota</taxon>
        <taxon>Metazoa</taxon>
        <taxon>Chordata</taxon>
        <taxon>Craniata</taxon>
        <taxon>Vertebrata</taxon>
        <taxon>Euteleostomi</taxon>
        <taxon>Actinopterygii</taxon>
        <taxon>Neopterygii</taxon>
        <taxon>Teleostei</taxon>
        <taxon>Neoteleostei</taxon>
        <taxon>Acanthomorphata</taxon>
        <taxon>Gobiaria</taxon>
        <taxon>Kurtiformes</taxon>
        <taxon>Apogonoidei</taxon>
        <taxon>Apogonidae</taxon>
        <taxon>Apogoninae</taxon>
        <taxon>Sphaeramia</taxon>
    </lineage>
</organism>
<dbReference type="SMART" id="SM00368">
    <property type="entry name" value="LRR_RI"/>
    <property type="match status" value="5"/>
</dbReference>
<protein>
    <recommendedName>
        <fullName evidence="5">NACHT LRR and PYD domain-containing protein</fullName>
    </recommendedName>
</protein>
<name>A0A673AX44_9TELE</name>
<dbReference type="InterPro" id="IPR001611">
    <property type="entry name" value="Leu-rich_rpt"/>
</dbReference>
<dbReference type="AlphaFoldDB" id="A0A673AX44"/>
<reference evidence="3" key="3">
    <citation type="submission" date="2025-09" db="UniProtKB">
        <authorList>
            <consortium name="Ensembl"/>
        </authorList>
    </citation>
    <scope>IDENTIFICATION</scope>
</reference>
<reference evidence="3" key="2">
    <citation type="submission" date="2025-08" db="UniProtKB">
        <authorList>
            <consortium name="Ensembl"/>
        </authorList>
    </citation>
    <scope>IDENTIFICATION</scope>
</reference>
<proteinExistence type="predicted"/>
<dbReference type="Proteomes" id="UP000472271">
    <property type="component" value="Chromosome 20"/>
</dbReference>
<dbReference type="PANTHER" id="PTHR24106">
    <property type="entry name" value="NACHT, LRR AND CARD DOMAINS-CONTAINING"/>
    <property type="match status" value="1"/>
</dbReference>
<keyword evidence="1" id="KW-0433">Leucine-rich repeat</keyword>
<evidence type="ECO:0000256" key="1">
    <source>
        <dbReference type="ARBA" id="ARBA00022614"/>
    </source>
</evidence>
<evidence type="ECO:0000313" key="4">
    <source>
        <dbReference type="Proteomes" id="UP000472271"/>
    </source>
</evidence>
<dbReference type="SUPFAM" id="SSF52047">
    <property type="entry name" value="RNI-like"/>
    <property type="match status" value="1"/>
</dbReference>
<sequence>MNDHSVQQEVQEFLKSENRRWKILSEIQCSALAYVLQILSGCGLSDIHYEVVASALKSSPSHLTELNLSFNTMEDPDVKVLSSGLESPNCRLETLRLNSCHLSDVSCSSLASALKSNPFHLTELDLSFNDLKDSRAKLLCDFLQSPDCKLQILRLSDCVFSKVIGFVSLTLKSNEIRQKIMSEFECYCCHLSDVSCSSLASALKSNPFHLTELDLSLNDLKDSGVKLLCDFLQNPDCKLQILRLVHCCFNKMVQCSIFNPQPQYFFLKRHYFKHNSKQNTMCYCCHLSDVSCSSLASALKSNPFHLMELDLSLNDLKDSGVKLLCDFLQNPDCKLQILRPTWTTSTKTKSSLIVVFIKSLGLCH</sequence>